<dbReference type="Pfam" id="PF00076">
    <property type="entry name" value="RRM_1"/>
    <property type="match status" value="1"/>
</dbReference>
<sequence>STFDNYKSALKLIKYFERYGELIEVKFYKDPITHARTGMGNITYRMPAELNAAIKEKNHKIPGIETGNPEVNVESEISEIR</sequence>
<dbReference type="AlphaFoldDB" id="A0A2T9Y405"/>
<dbReference type="InterPro" id="IPR012677">
    <property type="entry name" value="Nucleotide-bd_a/b_plait_sf"/>
</dbReference>
<dbReference type="EMBL" id="MBFS01003366">
    <property type="protein sequence ID" value="PVU87058.1"/>
    <property type="molecule type" value="Genomic_DNA"/>
</dbReference>
<evidence type="ECO:0000256" key="1">
    <source>
        <dbReference type="SAM" id="MobiDB-lite"/>
    </source>
</evidence>
<reference evidence="3 4" key="1">
    <citation type="journal article" date="2018" name="MBio">
        <title>Comparative Genomics Reveals the Core Gene Toolbox for the Fungus-Insect Symbiosis.</title>
        <authorList>
            <person name="Wang Y."/>
            <person name="Stata M."/>
            <person name="Wang W."/>
            <person name="Stajich J.E."/>
            <person name="White M.M."/>
            <person name="Moncalvo J.M."/>
        </authorList>
    </citation>
    <scope>NUCLEOTIDE SEQUENCE [LARGE SCALE GENOMIC DNA]</scope>
    <source>
        <strain evidence="3 4">SC-DP-2</strain>
    </source>
</reference>
<keyword evidence="4" id="KW-1185">Reference proteome</keyword>
<evidence type="ECO:0000313" key="3">
    <source>
        <dbReference type="EMBL" id="PVU87058.1"/>
    </source>
</evidence>
<dbReference type="SUPFAM" id="SSF54928">
    <property type="entry name" value="RNA-binding domain, RBD"/>
    <property type="match status" value="1"/>
</dbReference>
<name>A0A2T9Y405_9FUNG</name>
<feature type="non-terminal residue" evidence="3">
    <location>
        <position position="1"/>
    </location>
</feature>
<feature type="domain" description="RRM" evidence="2">
    <location>
        <begin position="12"/>
        <end position="61"/>
    </location>
</feature>
<dbReference type="OrthoDB" id="1875751at2759"/>
<dbReference type="InterPro" id="IPR000504">
    <property type="entry name" value="RRM_dom"/>
</dbReference>
<feature type="region of interest" description="Disordered" evidence="1">
    <location>
        <begin position="61"/>
        <end position="81"/>
    </location>
</feature>
<comment type="caution">
    <text evidence="3">The sequence shown here is derived from an EMBL/GenBank/DDBJ whole genome shotgun (WGS) entry which is preliminary data.</text>
</comment>
<gene>
    <name evidence="3" type="ORF">BB560_006557</name>
</gene>
<protein>
    <recommendedName>
        <fullName evidence="2">RRM domain-containing protein</fullName>
    </recommendedName>
</protein>
<evidence type="ECO:0000259" key="2">
    <source>
        <dbReference type="Pfam" id="PF00076"/>
    </source>
</evidence>
<accession>A0A2T9Y405</accession>
<dbReference type="Proteomes" id="UP000245609">
    <property type="component" value="Unassembled WGS sequence"/>
</dbReference>
<dbReference type="InterPro" id="IPR035979">
    <property type="entry name" value="RBD_domain_sf"/>
</dbReference>
<proteinExistence type="predicted"/>
<dbReference type="GO" id="GO:0003723">
    <property type="term" value="F:RNA binding"/>
    <property type="evidence" value="ECO:0007669"/>
    <property type="project" value="InterPro"/>
</dbReference>
<dbReference type="Gene3D" id="3.30.70.330">
    <property type="match status" value="1"/>
</dbReference>
<evidence type="ECO:0000313" key="4">
    <source>
        <dbReference type="Proteomes" id="UP000245609"/>
    </source>
</evidence>
<organism evidence="3 4">
    <name type="scientific">Smittium megazygosporum</name>
    <dbReference type="NCBI Taxonomy" id="133381"/>
    <lineage>
        <taxon>Eukaryota</taxon>
        <taxon>Fungi</taxon>
        <taxon>Fungi incertae sedis</taxon>
        <taxon>Zoopagomycota</taxon>
        <taxon>Kickxellomycotina</taxon>
        <taxon>Harpellomycetes</taxon>
        <taxon>Harpellales</taxon>
        <taxon>Legeriomycetaceae</taxon>
        <taxon>Smittium</taxon>
    </lineage>
</organism>